<keyword evidence="2 7" id="KW-0436">Ligase</keyword>
<keyword evidence="3 7" id="KW-0547">Nucleotide-binding</keyword>
<dbReference type="InterPro" id="IPR014729">
    <property type="entry name" value="Rossmann-like_a/b/a_fold"/>
</dbReference>
<keyword evidence="6 7" id="KW-0030">Aminoacyl-tRNA synthetase</keyword>
<evidence type="ECO:0000256" key="6">
    <source>
        <dbReference type="ARBA" id="ARBA00023146"/>
    </source>
</evidence>
<feature type="short sequence motif" description="'KMSKS' region" evidence="7">
    <location>
        <begin position="251"/>
        <end position="255"/>
    </location>
</feature>
<dbReference type="EC" id="6.1.1.17" evidence="7"/>
<protein>
    <recommendedName>
        <fullName evidence="7">Glutamate--tRNA ligase</fullName>
        <ecNumber evidence="7">6.1.1.17</ecNumber>
    </recommendedName>
    <alternativeName>
        <fullName evidence="7">Glutamyl-tRNA synthetase</fullName>
        <shortName evidence="7">GluRS</shortName>
    </alternativeName>
</protein>
<feature type="short sequence motif" description="'HIGH' region" evidence="7">
    <location>
        <begin position="11"/>
        <end position="21"/>
    </location>
</feature>
<sequence>MQNSIRVRFAPSPTGKLHLGSARTALFNWLFARGQDGTLILRIEDTDPERSKRSLEDSILDDLRWLGLDWDEGPDTCGAHGPYRQSERAETYRVHSQRLLGEGKAYPCYCTLEELEEKKRQAMAAGRTPIYDGTCRRLSEEERRGRELQGLKPAIRFRVPDHEIFFEDLLHGSMRFSPDVIGDFIIVRSDGSAGFNFSVVVDDATMGISHVIRGEDHLTNTARHVLLFEALGYAVPLYLHHSLLLGPDGSKMSKRHGATAVPDYREMGYLPQTLINYLALLSWSPPAEKEVLDKDELLRLFDIGDLSPSPAVFDKAKLDWLNSKHLHMAPLSELVRAAGRFAPEWSDNPHFPLMVESVLDNLVTLSDLPRYLAPFGPAEVPTEQVAHWVRSESGRAVVEKAIDILENRDLGGLEDAKQIIAEIKRDFMEKGLKAREVLMPVRVALTGKDKGPPLPYLLVVLGLEESISRLREL</sequence>
<name>A0A1F2WFA0_9ACTN</name>
<comment type="subunit">
    <text evidence="7">Monomer.</text>
</comment>
<dbReference type="InterPro" id="IPR033910">
    <property type="entry name" value="GluRS_core"/>
</dbReference>
<comment type="function">
    <text evidence="7">Catalyzes the attachment of glutamate to tRNA(Glu) in a two-step reaction: glutamate is first activated by ATP to form Glu-AMP and then transferred to the acceptor end of tRNA(Glu).</text>
</comment>
<dbReference type="HAMAP" id="MF_00022">
    <property type="entry name" value="Glu_tRNA_synth_type1"/>
    <property type="match status" value="1"/>
</dbReference>
<evidence type="ECO:0000259" key="9">
    <source>
        <dbReference type="Pfam" id="PF19269"/>
    </source>
</evidence>
<dbReference type="InterPro" id="IPR000924">
    <property type="entry name" value="Glu/Gln-tRNA-synth"/>
</dbReference>
<evidence type="ECO:0000256" key="5">
    <source>
        <dbReference type="ARBA" id="ARBA00022917"/>
    </source>
</evidence>
<dbReference type="STRING" id="1797197.A2Y75_09350"/>
<proteinExistence type="inferred from homology"/>
<keyword evidence="7" id="KW-0963">Cytoplasm</keyword>
<dbReference type="Gene3D" id="1.10.10.350">
    <property type="match status" value="1"/>
</dbReference>
<dbReference type="PANTHER" id="PTHR43311">
    <property type="entry name" value="GLUTAMATE--TRNA LIGASE"/>
    <property type="match status" value="1"/>
</dbReference>
<feature type="domain" description="Glutamyl/glutaminyl-tRNA synthetase class Ib catalytic" evidence="8">
    <location>
        <begin position="5"/>
        <end position="320"/>
    </location>
</feature>
<dbReference type="SUPFAM" id="SSF52374">
    <property type="entry name" value="Nucleotidylyl transferase"/>
    <property type="match status" value="1"/>
</dbReference>
<dbReference type="InterPro" id="IPR020058">
    <property type="entry name" value="Glu/Gln-tRNA-synth_Ib_cat-dom"/>
</dbReference>
<keyword evidence="5 7" id="KW-0648">Protein biosynthesis</keyword>
<evidence type="ECO:0000256" key="4">
    <source>
        <dbReference type="ARBA" id="ARBA00022840"/>
    </source>
</evidence>
<dbReference type="GO" id="GO:0008270">
    <property type="term" value="F:zinc ion binding"/>
    <property type="evidence" value="ECO:0007669"/>
    <property type="project" value="InterPro"/>
</dbReference>
<dbReference type="AlphaFoldDB" id="A0A1F2WFA0"/>
<dbReference type="Proteomes" id="UP000177876">
    <property type="component" value="Unassembled WGS sequence"/>
</dbReference>
<feature type="domain" description="Aminoacyl-tRNA synthetase class I anticodon-binding" evidence="9">
    <location>
        <begin position="340"/>
        <end position="472"/>
    </location>
</feature>
<organism evidence="10 11">
    <name type="scientific">Candidatus Solincola sediminis</name>
    <dbReference type="NCBI Taxonomy" id="1797199"/>
    <lineage>
        <taxon>Bacteria</taxon>
        <taxon>Bacillati</taxon>
        <taxon>Actinomycetota</taxon>
        <taxon>Candidatus Geothermincolia</taxon>
        <taxon>Candidatus Geothermincolales</taxon>
        <taxon>Candidatus Geothermincolaceae</taxon>
        <taxon>Candidatus Solincola</taxon>
    </lineage>
</organism>
<evidence type="ECO:0000256" key="7">
    <source>
        <dbReference type="HAMAP-Rule" id="MF_00022"/>
    </source>
</evidence>
<comment type="subcellular location">
    <subcellularLocation>
        <location evidence="7">Cytoplasm</location>
    </subcellularLocation>
</comment>
<dbReference type="CDD" id="cd00808">
    <property type="entry name" value="GluRS_core"/>
    <property type="match status" value="1"/>
</dbReference>
<dbReference type="PRINTS" id="PR00987">
    <property type="entry name" value="TRNASYNTHGLU"/>
</dbReference>
<evidence type="ECO:0000313" key="10">
    <source>
        <dbReference type="EMBL" id="OFW55512.1"/>
    </source>
</evidence>
<reference evidence="10 11" key="1">
    <citation type="journal article" date="2016" name="Nat. Commun.">
        <title>Thousands of microbial genomes shed light on interconnected biogeochemical processes in an aquifer system.</title>
        <authorList>
            <person name="Anantharaman K."/>
            <person name="Brown C.T."/>
            <person name="Hug L.A."/>
            <person name="Sharon I."/>
            <person name="Castelle C.J."/>
            <person name="Probst A.J."/>
            <person name="Thomas B.C."/>
            <person name="Singh A."/>
            <person name="Wilkins M.J."/>
            <person name="Karaoz U."/>
            <person name="Brodie E.L."/>
            <person name="Williams K.H."/>
            <person name="Hubbard S.S."/>
            <person name="Banfield J.F."/>
        </authorList>
    </citation>
    <scope>NUCLEOTIDE SEQUENCE [LARGE SCALE GENOMIC DNA]</scope>
</reference>
<evidence type="ECO:0000313" key="11">
    <source>
        <dbReference type="Proteomes" id="UP000177876"/>
    </source>
</evidence>
<evidence type="ECO:0000259" key="8">
    <source>
        <dbReference type="Pfam" id="PF00749"/>
    </source>
</evidence>
<dbReference type="InterPro" id="IPR004527">
    <property type="entry name" value="Glu-tRNA-ligase_bac/mito"/>
</dbReference>
<dbReference type="FunFam" id="3.40.50.620:FF:000045">
    <property type="entry name" value="Glutamate--tRNA ligase, mitochondrial"/>
    <property type="match status" value="1"/>
</dbReference>
<dbReference type="InterPro" id="IPR045462">
    <property type="entry name" value="aa-tRNA-synth_I_cd-bd"/>
</dbReference>
<dbReference type="Gene3D" id="3.40.50.620">
    <property type="entry name" value="HUPs"/>
    <property type="match status" value="1"/>
</dbReference>
<dbReference type="NCBIfam" id="NF004315">
    <property type="entry name" value="PRK05710.1-4"/>
    <property type="match status" value="1"/>
</dbReference>
<comment type="catalytic activity">
    <reaction evidence="7">
        <text>tRNA(Glu) + L-glutamate + ATP = L-glutamyl-tRNA(Glu) + AMP + diphosphate</text>
        <dbReference type="Rhea" id="RHEA:23540"/>
        <dbReference type="Rhea" id="RHEA-COMP:9663"/>
        <dbReference type="Rhea" id="RHEA-COMP:9680"/>
        <dbReference type="ChEBI" id="CHEBI:29985"/>
        <dbReference type="ChEBI" id="CHEBI:30616"/>
        <dbReference type="ChEBI" id="CHEBI:33019"/>
        <dbReference type="ChEBI" id="CHEBI:78442"/>
        <dbReference type="ChEBI" id="CHEBI:78520"/>
        <dbReference type="ChEBI" id="CHEBI:456215"/>
        <dbReference type="EC" id="6.1.1.17"/>
    </reaction>
</comment>
<comment type="caution">
    <text evidence="7">Lacks conserved residue(s) required for the propagation of feature annotation.</text>
</comment>
<dbReference type="InterPro" id="IPR049940">
    <property type="entry name" value="GluQ/Sye"/>
</dbReference>
<dbReference type="Pfam" id="PF19269">
    <property type="entry name" value="Anticodon_2"/>
    <property type="match status" value="1"/>
</dbReference>
<dbReference type="GO" id="GO:0006424">
    <property type="term" value="P:glutamyl-tRNA aminoacylation"/>
    <property type="evidence" value="ECO:0007669"/>
    <property type="project" value="UniProtKB-UniRule"/>
</dbReference>
<dbReference type="InterPro" id="IPR020751">
    <property type="entry name" value="aa-tRNA-synth_I_codon-bd_sub2"/>
</dbReference>
<comment type="similarity">
    <text evidence="1 7">Belongs to the class-I aminoacyl-tRNA synthetase family. Glutamate--tRNA ligase type 1 subfamily.</text>
</comment>
<dbReference type="GO" id="GO:0004818">
    <property type="term" value="F:glutamate-tRNA ligase activity"/>
    <property type="evidence" value="ECO:0007669"/>
    <property type="project" value="UniProtKB-UniRule"/>
</dbReference>
<dbReference type="SUPFAM" id="SSF48163">
    <property type="entry name" value="An anticodon-binding domain of class I aminoacyl-tRNA synthetases"/>
    <property type="match status" value="1"/>
</dbReference>
<dbReference type="InterPro" id="IPR008925">
    <property type="entry name" value="aa_tRNA-synth_I_cd-bd_sf"/>
</dbReference>
<comment type="caution">
    <text evidence="10">The sequence shown here is derived from an EMBL/GenBank/DDBJ whole genome shotgun (WGS) entry which is preliminary data.</text>
</comment>
<accession>A0A1F2WFA0</accession>
<dbReference type="PANTHER" id="PTHR43311:SF2">
    <property type="entry name" value="GLUTAMATE--TRNA LIGASE, MITOCHONDRIAL-RELATED"/>
    <property type="match status" value="1"/>
</dbReference>
<evidence type="ECO:0000256" key="1">
    <source>
        <dbReference type="ARBA" id="ARBA00007894"/>
    </source>
</evidence>
<dbReference type="NCBIfam" id="TIGR00464">
    <property type="entry name" value="gltX_bact"/>
    <property type="match status" value="1"/>
</dbReference>
<dbReference type="GO" id="GO:0000049">
    <property type="term" value="F:tRNA binding"/>
    <property type="evidence" value="ECO:0007669"/>
    <property type="project" value="InterPro"/>
</dbReference>
<feature type="binding site" evidence="7">
    <location>
        <position position="254"/>
    </location>
    <ligand>
        <name>ATP</name>
        <dbReference type="ChEBI" id="CHEBI:30616"/>
    </ligand>
</feature>
<dbReference type="GO" id="GO:0005524">
    <property type="term" value="F:ATP binding"/>
    <property type="evidence" value="ECO:0007669"/>
    <property type="project" value="UniProtKB-UniRule"/>
</dbReference>
<evidence type="ECO:0000256" key="3">
    <source>
        <dbReference type="ARBA" id="ARBA00022741"/>
    </source>
</evidence>
<evidence type="ECO:0000256" key="2">
    <source>
        <dbReference type="ARBA" id="ARBA00022598"/>
    </source>
</evidence>
<gene>
    <name evidence="7" type="primary">gltX</name>
    <name evidence="10" type="ORF">A2Y75_09350</name>
</gene>
<dbReference type="GO" id="GO:0005829">
    <property type="term" value="C:cytosol"/>
    <property type="evidence" value="ECO:0007669"/>
    <property type="project" value="TreeGrafter"/>
</dbReference>
<dbReference type="Pfam" id="PF00749">
    <property type="entry name" value="tRNA-synt_1c"/>
    <property type="match status" value="1"/>
</dbReference>
<keyword evidence="4 7" id="KW-0067">ATP-binding</keyword>
<dbReference type="EMBL" id="MELK01000053">
    <property type="protein sequence ID" value="OFW55512.1"/>
    <property type="molecule type" value="Genomic_DNA"/>
</dbReference>